<name>A2E7H4_TRIV3</name>
<reference evidence="1" key="2">
    <citation type="journal article" date="2007" name="Science">
        <title>Draft genome sequence of the sexually transmitted pathogen Trichomonas vaginalis.</title>
        <authorList>
            <person name="Carlton J.M."/>
            <person name="Hirt R.P."/>
            <person name="Silva J.C."/>
            <person name="Delcher A.L."/>
            <person name="Schatz M."/>
            <person name="Zhao Q."/>
            <person name="Wortman J.R."/>
            <person name="Bidwell S.L."/>
            <person name="Alsmark U.C.M."/>
            <person name="Besteiro S."/>
            <person name="Sicheritz-Ponten T."/>
            <person name="Noel C.J."/>
            <person name="Dacks J.B."/>
            <person name="Foster P.G."/>
            <person name="Simillion C."/>
            <person name="Van de Peer Y."/>
            <person name="Miranda-Saavedra D."/>
            <person name="Barton G.J."/>
            <person name="Westrop G.D."/>
            <person name="Mueller S."/>
            <person name="Dessi D."/>
            <person name="Fiori P.L."/>
            <person name="Ren Q."/>
            <person name="Paulsen I."/>
            <person name="Zhang H."/>
            <person name="Bastida-Corcuera F.D."/>
            <person name="Simoes-Barbosa A."/>
            <person name="Brown M.T."/>
            <person name="Hayes R.D."/>
            <person name="Mukherjee M."/>
            <person name="Okumura C.Y."/>
            <person name="Schneider R."/>
            <person name="Smith A.J."/>
            <person name="Vanacova S."/>
            <person name="Villalvazo M."/>
            <person name="Haas B.J."/>
            <person name="Pertea M."/>
            <person name="Feldblyum T.V."/>
            <person name="Utterback T.R."/>
            <person name="Shu C.L."/>
            <person name="Osoegawa K."/>
            <person name="de Jong P.J."/>
            <person name="Hrdy I."/>
            <person name="Horvathova L."/>
            <person name="Zubacova Z."/>
            <person name="Dolezal P."/>
            <person name="Malik S.B."/>
            <person name="Logsdon J.M. Jr."/>
            <person name="Henze K."/>
            <person name="Gupta A."/>
            <person name="Wang C.C."/>
            <person name="Dunne R.L."/>
            <person name="Upcroft J.A."/>
            <person name="Upcroft P."/>
            <person name="White O."/>
            <person name="Salzberg S.L."/>
            <person name="Tang P."/>
            <person name="Chiu C.-H."/>
            <person name="Lee Y.-S."/>
            <person name="Embley T.M."/>
            <person name="Coombs G.H."/>
            <person name="Mottram J.C."/>
            <person name="Tachezy J."/>
            <person name="Fraser-Liggett C.M."/>
            <person name="Johnson P.J."/>
        </authorList>
    </citation>
    <scope>NUCLEOTIDE SEQUENCE [LARGE SCALE GENOMIC DNA]</scope>
    <source>
        <strain evidence="1">G3</strain>
    </source>
</reference>
<dbReference type="VEuPathDB" id="TrichDB:TVAGG3_0339560"/>
<organism evidence="1 2">
    <name type="scientific">Trichomonas vaginalis (strain ATCC PRA-98 / G3)</name>
    <dbReference type="NCBI Taxonomy" id="412133"/>
    <lineage>
        <taxon>Eukaryota</taxon>
        <taxon>Metamonada</taxon>
        <taxon>Parabasalia</taxon>
        <taxon>Trichomonadida</taxon>
        <taxon>Trichomonadidae</taxon>
        <taxon>Trichomonas</taxon>
    </lineage>
</organism>
<dbReference type="KEGG" id="tva:4769320"/>
<evidence type="ECO:0000313" key="1">
    <source>
        <dbReference type="EMBL" id="EAY11367.1"/>
    </source>
</evidence>
<protein>
    <submittedName>
        <fullName evidence="1">Uncharacterized protein</fullName>
    </submittedName>
</protein>
<dbReference type="RefSeq" id="XP_001323590.1">
    <property type="nucleotide sequence ID" value="XM_001323555.1"/>
</dbReference>
<dbReference type="AlphaFoldDB" id="A2E7H4"/>
<sequence>MELSEVWSKINSIIQHEQFVSSSLDEEKLNAKKENENVASELNGLIAALEENDFLGKIERGELLDPIYGKEIIEGQDRLNTLVNSSNYLLTELFNSYRNASSQLIQSHEKALENLLD</sequence>
<proteinExistence type="predicted"/>
<dbReference type="VEuPathDB" id="TrichDB:TVAG_379490"/>
<dbReference type="EMBL" id="DS113320">
    <property type="protein sequence ID" value="EAY11367.1"/>
    <property type="molecule type" value="Genomic_DNA"/>
</dbReference>
<dbReference type="Proteomes" id="UP000001542">
    <property type="component" value="Unassembled WGS sequence"/>
</dbReference>
<evidence type="ECO:0000313" key="2">
    <source>
        <dbReference type="Proteomes" id="UP000001542"/>
    </source>
</evidence>
<accession>A2E7H4</accession>
<keyword evidence="2" id="KW-1185">Reference proteome</keyword>
<gene>
    <name evidence="1" type="ORF">TVAG_379490</name>
</gene>
<reference evidence="1" key="1">
    <citation type="submission" date="2006-10" db="EMBL/GenBank/DDBJ databases">
        <authorList>
            <person name="Amadeo P."/>
            <person name="Zhao Q."/>
            <person name="Wortman J."/>
            <person name="Fraser-Liggett C."/>
            <person name="Carlton J."/>
        </authorList>
    </citation>
    <scope>NUCLEOTIDE SEQUENCE</scope>
    <source>
        <strain evidence="1">G3</strain>
    </source>
</reference>
<dbReference type="InParanoid" id="A2E7H4"/>